<keyword evidence="5 7" id="KW-0472">Membrane</keyword>
<feature type="transmembrane region" description="Helical" evidence="7">
    <location>
        <begin position="275"/>
        <end position="303"/>
    </location>
</feature>
<dbReference type="EC" id="3.6.3.-" evidence="10"/>
<keyword evidence="3 7" id="KW-0812">Transmembrane</keyword>
<dbReference type="PANTHER" id="PTHR30572">
    <property type="entry name" value="MEMBRANE COMPONENT OF TRANSPORTER-RELATED"/>
    <property type="match status" value="1"/>
</dbReference>
<keyword evidence="10" id="KW-0378">Hydrolase</keyword>
<feature type="domain" description="MacB-like periplasmic core" evidence="9">
    <location>
        <begin position="21"/>
        <end position="244"/>
    </location>
</feature>
<sequence length="405" mass="43138">MNLWAVLNTALNALNVNKGRTALTSLGITIGIAAVIAMVAAGRGAKAKLDDALGAIGPNLVVGMSGSTTRSGLRVGVADGAFTSADADAIRRELGPMINGCSEITQFPAIASSEMGSYGTALVGGMPEVFRIRRWKFRSGRPYNEEHVKRQDKVCVIGKTVADKLFPNIDPVGKTIRAHGQRFRVIGLLEPKGMSITGADQDDIIMVPISTLLRKVMGKTKTLLIVVEARSPGLVDQVKTGMERILRERHRIRPGQDADFTINSIRDMAKLATTFANTLSGLIFAIASISLVVGGIGVMNIMLVSVTERTREIGIRMAVGARTGDVLNQFLAESVILALIGGGVGITLGAMCAWVIAIALQWDFVISVESIIVAVLTSAAVGIFFGYYPARKASMLDPIEALRYE</sequence>
<evidence type="ECO:0000256" key="5">
    <source>
        <dbReference type="ARBA" id="ARBA00023136"/>
    </source>
</evidence>
<dbReference type="Pfam" id="PF02687">
    <property type="entry name" value="FtsX"/>
    <property type="match status" value="1"/>
</dbReference>
<evidence type="ECO:0000256" key="3">
    <source>
        <dbReference type="ARBA" id="ARBA00022692"/>
    </source>
</evidence>
<dbReference type="PANTHER" id="PTHR30572:SF4">
    <property type="entry name" value="ABC TRANSPORTER PERMEASE YTRF"/>
    <property type="match status" value="1"/>
</dbReference>
<evidence type="ECO:0000256" key="4">
    <source>
        <dbReference type="ARBA" id="ARBA00022989"/>
    </source>
</evidence>
<feature type="domain" description="ABC3 transporter permease C-terminal" evidence="8">
    <location>
        <begin position="285"/>
        <end position="395"/>
    </location>
</feature>
<name>A0A518BAE0_9BACT</name>
<dbReference type="InterPro" id="IPR050250">
    <property type="entry name" value="Macrolide_Exporter_MacB"/>
</dbReference>
<dbReference type="RefSeq" id="WP_145261728.1">
    <property type="nucleotide sequence ID" value="NZ_CP036279.1"/>
</dbReference>
<feature type="transmembrane region" description="Helical" evidence="7">
    <location>
        <begin position="364"/>
        <end position="388"/>
    </location>
</feature>
<dbReference type="AlphaFoldDB" id="A0A518BAE0"/>
<dbReference type="GO" id="GO:0022857">
    <property type="term" value="F:transmembrane transporter activity"/>
    <property type="evidence" value="ECO:0007669"/>
    <property type="project" value="TreeGrafter"/>
</dbReference>
<dbReference type="EMBL" id="CP036279">
    <property type="protein sequence ID" value="QDU63907.1"/>
    <property type="molecule type" value="Genomic_DNA"/>
</dbReference>
<gene>
    <name evidence="10" type="primary">macB_5</name>
    <name evidence="10" type="ORF">Pan216_47880</name>
</gene>
<evidence type="ECO:0000256" key="7">
    <source>
        <dbReference type="SAM" id="Phobius"/>
    </source>
</evidence>
<evidence type="ECO:0000256" key="1">
    <source>
        <dbReference type="ARBA" id="ARBA00004651"/>
    </source>
</evidence>
<dbReference type="InterPro" id="IPR025857">
    <property type="entry name" value="MacB_PCD"/>
</dbReference>
<evidence type="ECO:0000259" key="8">
    <source>
        <dbReference type="Pfam" id="PF02687"/>
    </source>
</evidence>
<keyword evidence="10" id="KW-0067">ATP-binding</keyword>
<protein>
    <submittedName>
        <fullName evidence="10">Macrolide export ATP-binding/permease protein MacB</fullName>
        <ecNumber evidence="10">3.6.3.-</ecNumber>
    </submittedName>
</protein>
<proteinExistence type="inferred from homology"/>
<feature type="transmembrane region" description="Helical" evidence="7">
    <location>
        <begin position="20"/>
        <end position="41"/>
    </location>
</feature>
<dbReference type="GO" id="GO:0016787">
    <property type="term" value="F:hydrolase activity"/>
    <property type="evidence" value="ECO:0007669"/>
    <property type="project" value="UniProtKB-KW"/>
</dbReference>
<keyword evidence="2" id="KW-1003">Cell membrane</keyword>
<comment type="subcellular location">
    <subcellularLocation>
        <location evidence="1">Cell membrane</location>
        <topology evidence="1">Multi-pass membrane protein</topology>
    </subcellularLocation>
</comment>
<dbReference type="GO" id="GO:0005886">
    <property type="term" value="C:plasma membrane"/>
    <property type="evidence" value="ECO:0007669"/>
    <property type="project" value="UniProtKB-SubCell"/>
</dbReference>
<dbReference type="OrthoDB" id="9770099at2"/>
<dbReference type="GO" id="GO:0005524">
    <property type="term" value="F:ATP binding"/>
    <property type="evidence" value="ECO:0007669"/>
    <property type="project" value="UniProtKB-KW"/>
</dbReference>
<feature type="transmembrane region" description="Helical" evidence="7">
    <location>
        <begin position="335"/>
        <end position="357"/>
    </location>
</feature>
<evidence type="ECO:0000313" key="11">
    <source>
        <dbReference type="Proteomes" id="UP000317093"/>
    </source>
</evidence>
<dbReference type="InterPro" id="IPR003838">
    <property type="entry name" value="ABC3_permease_C"/>
</dbReference>
<dbReference type="KEGG" id="knv:Pan216_47880"/>
<evidence type="ECO:0000259" key="9">
    <source>
        <dbReference type="Pfam" id="PF12704"/>
    </source>
</evidence>
<accession>A0A518BAE0</accession>
<comment type="similarity">
    <text evidence="6">Belongs to the ABC-4 integral membrane protein family.</text>
</comment>
<keyword evidence="11" id="KW-1185">Reference proteome</keyword>
<keyword evidence="10" id="KW-0547">Nucleotide-binding</keyword>
<evidence type="ECO:0000313" key="10">
    <source>
        <dbReference type="EMBL" id="QDU63907.1"/>
    </source>
</evidence>
<keyword evidence="4 7" id="KW-1133">Transmembrane helix</keyword>
<organism evidence="10 11">
    <name type="scientific">Kolteria novifilia</name>
    <dbReference type="NCBI Taxonomy" id="2527975"/>
    <lineage>
        <taxon>Bacteria</taxon>
        <taxon>Pseudomonadati</taxon>
        <taxon>Planctomycetota</taxon>
        <taxon>Planctomycetia</taxon>
        <taxon>Kolteriales</taxon>
        <taxon>Kolteriaceae</taxon>
        <taxon>Kolteria</taxon>
    </lineage>
</organism>
<reference evidence="10 11" key="1">
    <citation type="submission" date="2019-02" db="EMBL/GenBank/DDBJ databases">
        <title>Deep-cultivation of Planctomycetes and their phenomic and genomic characterization uncovers novel biology.</title>
        <authorList>
            <person name="Wiegand S."/>
            <person name="Jogler M."/>
            <person name="Boedeker C."/>
            <person name="Pinto D."/>
            <person name="Vollmers J."/>
            <person name="Rivas-Marin E."/>
            <person name="Kohn T."/>
            <person name="Peeters S.H."/>
            <person name="Heuer A."/>
            <person name="Rast P."/>
            <person name="Oberbeckmann S."/>
            <person name="Bunk B."/>
            <person name="Jeske O."/>
            <person name="Meyerdierks A."/>
            <person name="Storesund J.E."/>
            <person name="Kallscheuer N."/>
            <person name="Luecker S."/>
            <person name="Lage O.M."/>
            <person name="Pohl T."/>
            <person name="Merkel B.J."/>
            <person name="Hornburger P."/>
            <person name="Mueller R.-W."/>
            <person name="Bruemmer F."/>
            <person name="Labrenz M."/>
            <person name="Spormann A.M."/>
            <person name="Op den Camp H."/>
            <person name="Overmann J."/>
            <person name="Amann R."/>
            <person name="Jetten M.S.M."/>
            <person name="Mascher T."/>
            <person name="Medema M.H."/>
            <person name="Devos D.P."/>
            <person name="Kaster A.-K."/>
            <person name="Ovreas L."/>
            <person name="Rohde M."/>
            <person name="Galperin M.Y."/>
            <person name="Jogler C."/>
        </authorList>
    </citation>
    <scope>NUCLEOTIDE SEQUENCE [LARGE SCALE GENOMIC DNA]</scope>
    <source>
        <strain evidence="10 11">Pan216</strain>
    </source>
</reference>
<evidence type="ECO:0000256" key="2">
    <source>
        <dbReference type="ARBA" id="ARBA00022475"/>
    </source>
</evidence>
<dbReference type="Proteomes" id="UP000317093">
    <property type="component" value="Chromosome"/>
</dbReference>
<dbReference type="Pfam" id="PF12704">
    <property type="entry name" value="MacB_PCD"/>
    <property type="match status" value="1"/>
</dbReference>
<evidence type="ECO:0000256" key="6">
    <source>
        <dbReference type="ARBA" id="ARBA00038076"/>
    </source>
</evidence>